<feature type="transmembrane region" description="Helical" evidence="19">
    <location>
        <begin position="132"/>
        <end position="149"/>
    </location>
</feature>
<dbReference type="GO" id="GO:0004605">
    <property type="term" value="F:phosphatidate cytidylyltransferase activity"/>
    <property type="evidence" value="ECO:0007669"/>
    <property type="project" value="UniProtKB-EC"/>
</dbReference>
<keyword evidence="10 18" id="KW-0808">Transferase</keyword>
<evidence type="ECO:0000256" key="7">
    <source>
        <dbReference type="ARBA" id="ARBA00019373"/>
    </source>
</evidence>
<comment type="subcellular location">
    <subcellularLocation>
        <location evidence="2">Cell membrane</location>
        <topology evidence="2">Multi-pass membrane protein</topology>
    </subcellularLocation>
</comment>
<sequence>MTTSSRWADLGPRVASAIVMLAIAGLAIWSGGLLFNAIITMVVGGIFWELAAMFWPGQGMRALKLGGAAAVAFFAASLLPTALAVLVLLAPVALLAIEDKGRRAREVVPFGLWIMAAGFGFVWLRNALNVDWLLWLIAVVVATDVAGYFAGKIIGGRKFWPRISPKKTWAGTSAGWIAAAVVGVFFTATLDHGFALVVLSVLISMASQAGDIAESALKRRRGVKDSSAIIPGHGGLFDRFDGMLGAAALFLLLIALFSM</sequence>
<evidence type="ECO:0000313" key="20">
    <source>
        <dbReference type="EMBL" id="MQQ07249.1"/>
    </source>
</evidence>
<dbReference type="AlphaFoldDB" id="A0A843YDU1"/>
<keyword evidence="13 19" id="KW-1133">Transmembrane helix</keyword>
<evidence type="ECO:0000256" key="16">
    <source>
        <dbReference type="ARBA" id="ARBA00023209"/>
    </source>
</evidence>
<evidence type="ECO:0000256" key="9">
    <source>
        <dbReference type="ARBA" id="ARBA00022516"/>
    </source>
</evidence>
<proteinExistence type="inferred from homology"/>
<evidence type="ECO:0000256" key="10">
    <source>
        <dbReference type="ARBA" id="ARBA00022679"/>
    </source>
</evidence>
<keyword evidence="9" id="KW-0444">Lipid biosynthesis</keyword>
<dbReference type="EMBL" id="WIBF01000001">
    <property type="protein sequence ID" value="MQQ07249.1"/>
    <property type="molecule type" value="Genomic_DNA"/>
</dbReference>
<comment type="catalytic activity">
    <reaction evidence="1 18">
        <text>a 1,2-diacyl-sn-glycero-3-phosphate + CTP + H(+) = a CDP-1,2-diacyl-sn-glycerol + diphosphate</text>
        <dbReference type="Rhea" id="RHEA:16229"/>
        <dbReference type="ChEBI" id="CHEBI:15378"/>
        <dbReference type="ChEBI" id="CHEBI:33019"/>
        <dbReference type="ChEBI" id="CHEBI:37563"/>
        <dbReference type="ChEBI" id="CHEBI:58332"/>
        <dbReference type="ChEBI" id="CHEBI:58608"/>
        <dbReference type="EC" id="2.7.7.41"/>
    </reaction>
</comment>
<dbReference type="Proteomes" id="UP000444174">
    <property type="component" value="Unassembled WGS sequence"/>
</dbReference>
<protein>
    <recommendedName>
        <fullName evidence="7 18">Phosphatidate cytidylyltransferase</fullName>
        <ecNumber evidence="6 18">2.7.7.41</ecNumber>
    </recommendedName>
</protein>
<evidence type="ECO:0000256" key="12">
    <source>
        <dbReference type="ARBA" id="ARBA00022695"/>
    </source>
</evidence>
<dbReference type="EC" id="2.7.7.41" evidence="6 18"/>
<dbReference type="GO" id="GO:0005886">
    <property type="term" value="C:plasma membrane"/>
    <property type="evidence" value="ECO:0007669"/>
    <property type="project" value="UniProtKB-SubCell"/>
</dbReference>
<dbReference type="PROSITE" id="PS01315">
    <property type="entry name" value="CDS"/>
    <property type="match status" value="1"/>
</dbReference>
<feature type="transmembrane region" description="Helical" evidence="19">
    <location>
        <begin position="21"/>
        <end position="48"/>
    </location>
</feature>
<dbReference type="PANTHER" id="PTHR46382:SF1">
    <property type="entry name" value="PHOSPHATIDATE CYTIDYLYLTRANSFERASE"/>
    <property type="match status" value="1"/>
</dbReference>
<keyword evidence="12 18" id="KW-0548">Nucleotidyltransferase</keyword>
<evidence type="ECO:0000256" key="6">
    <source>
        <dbReference type="ARBA" id="ARBA00012487"/>
    </source>
</evidence>
<evidence type="ECO:0000256" key="2">
    <source>
        <dbReference type="ARBA" id="ARBA00004651"/>
    </source>
</evidence>
<evidence type="ECO:0000256" key="5">
    <source>
        <dbReference type="ARBA" id="ARBA00010185"/>
    </source>
</evidence>
<evidence type="ECO:0000256" key="14">
    <source>
        <dbReference type="ARBA" id="ARBA00023098"/>
    </source>
</evidence>
<accession>A0A843YDU1</accession>
<dbReference type="InterPro" id="IPR000374">
    <property type="entry name" value="PC_trans"/>
</dbReference>
<gene>
    <name evidence="20" type="ORF">GFB49_02155</name>
</gene>
<evidence type="ECO:0000256" key="4">
    <source>
        <dbReference type="ARBA" id="ARBA00005189"/>
    </source>
</evidence>
<name>A0A843YDU1_9RHOB</name>
<comment type="caution">
    <text evidence="20">The sequence shown here is derived from an EMBL/GenBank/DDBJ whole genome shotgun (WGS) entry which is preliminary data.</text>
</comment>
<feature type="transmembrane region" description="Helical" evidence="19">
    <location>
        <begin position="169"/>
        <end position="188"/>
    </location>
</feature>
<dbReference type="PANTHER" id="PTHR46382">
    <property type="entry name" value="PHOSPHATIDATE CYTIDYLYLTRANSFERASE"/>
    <property type="match status" value="1"/>
</dbReference>
<keyword evidence="21" id="KW-1185">Reference proteome</keyword>
<feature type="transmembrane region" description="Helical" evidence="19">
    <location>
        <begin position="107"/>
        <end position="126"/>
    </location>
</feature>
<keyword evidence="8" id="KW-1003">Cell membrane</keyword>
<keyword evidence="16" id="KW-0594">Phospholipid biosynthesis</keyword>
<evidence type="ECO:0000256" key="11">
    <source>
        <dbReference type="ARBA" id="ARBA00022692"/>
    </source>
</evidence>
<organism evidence="20 21">
    <name type="scientific">Tritonibacter litoralis</name>
    <dbReference type="NCBI Taxonomy" id="2662264"/>
    <lineage>
        <taxon>Bacteria</taxon>
        <taxon>Pseudomonadati</taxon>
        <taxon>Pseudomonadota</taxon>
        <taxon>Alphaproteobacteria</taxon>
        <taxon>Rhodobacterales</taxon>
        <taxon>Paracoccaceae</taxon>
        <taxon>Tritonibacter</taxon>
    </lineage>
</organism>
<keyword evidence="14" id="KW-0443">Lipid metabolism</keyword>
<feature type="transmembrane region" description="Helical" evidence="19">
    <location>
        <begin position="240"/>
        <end position="258"/>
    </location>
</feature>
<evidence type="ECO:0000256" key="8">
    <source>
        <dbReference type="ARBA" id="ARBA00022475"/>
    </source>
</evidence>
<evidence type="ECO:0000256" key="15">
    <source>
        <dbReference type="ARBA" id="ARBA00023136"/>
    </source>
</evidence>
<comment type="similarity">
    <text evidence="5 18">Belongs to the CDS family.</text>
</comment>
<evidence type="ECO:0000256" key="17">
    <source>
        <dbReference type="ARBA" id="ARBA00023264"/>
    </source>
</evidence>
<dbReference type="UniPathway" id="UPA00557">
    <property type="reaction ID" value="UER00614"/>
</dbReference>
<evidence type="ECO:0000256" key="13">
    <source>
        <dbReference type="ARBA" id="ARBA00022989"/>
    </source>
</evidence>
<comment type="pathway">
    <text evidence="4">Lipid metabolism.</text>
</comment>
<comment type="pathway">
    <text evidence="3 18">Phospholipid metabolism; CDP-diacylglycerol biosynthesis; CDP-diacylglycerol from sn-glycerol 3-phosphate: step 3/3.</text>
</comment>
<evidence type="ECO:0000313" key="21">
    <source>
        <dbReference type="Proteomes" id="UP000444174"/>
    </source>
</evidence>
<keyword evidence="17" id="KW-1208">Phospholipid metabolism</keyword>
<dbReference type="GO" id="GO:0016024">
    <property type="term" value="P:CDP-diacylglycerol biosynthetic process"/>
    <property type="evidence" value="ECO:0007669"/>
    <property type="project" value="UniProtKB-UniPathway"/>
</dbReference>
<dbReference type="Pfam" id="PF01148">
    <property type="entry name" value="CTP_transf_1"/>
    <property type="match status" value="1"/>
</dbReference>
<keyword evidence="15 19" id="KW-0472">Membrane</keyword>
<evidence type="ECO:0000256" key="18">
    <source>
        <dbReference type="RuleBase" id="RU003938"/>
    </source>
</evidence>
<feature type="transmembrane region" description="Helical" evidence="19">
    <location>
        <begin position="68"/>
        <end position="95"/>
    </location>
</feature>
<evidence type="ECO:0000256" key="3">
    <source>
        <dbReference type="ARBA" id="ARBA00005119"/>
    </source>
</evidence>
<reference evidence="20 21" key="1">
    <citation type="submission" date="2019-10" db="EMBL/GenBank/DDBJ databases">
        <title>Epibacterium sp. nov., isolated from seawater.</title>
        <authorList>
            <person name="Zhang X."/>
            <person name="Li N."/>
        </authorList>
    </citation>
    <scope>NUCLEOTIDE SEQUENCE [LARGE SCALE GENOMIC DNA]</scope>
    <source>
        <strain evidence="20 21">SM1979</strain>
    </source>
</reference>
<dbReference type="RefSeq" id="WP_153214148.1">
    <property type="nucleotide sequence ID" value="NZ_WIBF01000001.1"/>
</dbReference>
<keyword evidence="11 18" id="KW-0812">Transmembrane</keyword>
<evidence type="ECO:0000256" key="1">
    <source>
        <dbReference type="ARBA" id="ARBA00001698"/>
    </source>
</evidence>
<evidence type="ECO:0000256" key="19">
    <source>
        <dbReference type="SAM" id="Phobius"/>
    </source>
</evidence>